<gene>
    <name evidence="1" type="ORF">IHE45_04G139800</name>
</gene>
<name>A0ACB7WH03_DIOAL</name>
<protein>
    <submittedName>
        <fullName evidence="1">Adenylate kinase/UMP-CMP kinase protein</fullName>
        <ecNumber evidence="1">2.7.4.14</ecNumber>
    </submittedName>
</protein>
<comment type="caution">
    <text evidence="1">The sequence shown here is derived from an EMBL/GenBank/DDBJ whole genome shotgun (WGS) entry which is preliminary data.</text>
</comment>
<reference evidence="2" key="1">
    <citation type="journal article" date="2022" name="Nat. Commun.">
        <title>Chromosome evolution and the genetic basis of agronomically important traits in greater yam.</title>
        <authorList>
            <person name="Bredeson J.V."/>
            <person name="Lyons J.B."/>
            <person name="Oniyinde I.O."/>
            <person name="Okereke N.R."/>
            <person name="Kolade O."/>
            <person name="Nnabue I."/>
            <person name="Nwadili C.O."/>
            <person name="Hribova E."/>
            <person name="Parker M."/>
            <person name="Nwogha J."/>
            <person name="Shu S."/>
            <person name="Carlson J."/>
            <person name="Kariba R."/>
            <person name="Muthemba S."/>
            <person name="Knop K."/>
            <person name="Barton G.J."/>
            <person name="Sherwood A.V."/>
            <person name="Lopez-Montes A."/>
            <person name="Asiedu R."/>
            <person name="Jamnadass R."/>
            <person name="Muchugi A."/>
            <person name="Goodstein D."/>
            <person name="Egesi C.N."/>
            <person name="Featherston J."/>
            <person name="Asfaw A."/>
            <person name="Simpson G.G."/>
            <person name="Dolezel J."/>
            <person name="Hendre P.S."/>
            <person name="Van Deynze A."/>
            <person name="Kumar P.L."/>
            <person name="Obidiegwu J.E."/>
            <person name="Bhattacharjee R."/>
            <person name="Rokhsar D.S."/>
        </authorList>
    </citation>
    <scope>NUCLEOTIDE SEQUENCE [LARGE SCALE GENOMIC DNA]</scope>
    <source>
        <strain evidence="2">cv. TDa95/00328</strain>
    </source>
</reference>
<evidence type="ECO:0000313" key="1">
    <source>
        <dbReference type="EMBL" id="KAH7686986.1"/>
    </source>
</evidence>
<accession>A0ACB7WH03</accession>
<keyword evidence="1" id="KW-0418">Kinase</keyword>
<sequence>MWRCSSFLSSLVRPLNRRIHPQLAWNRFEFAQHFVTTEILSTANEGVFSKRTSPFIAFVLGGPGSGKGTQCMMIADAFKFTHLSAGDLLRKEMVSDGENGAMIRNSIKEGKIVPSEITIRLIQKAIESSENYKFLIDGFPRSDENRIAFERIVGVEPDLVLFFECPEEEMIKRVLSRNQGRIDDNIETVKKRLQVFHTLNLPVVNYYSRKGKVHKINAVGTLDEIFEKVRPLFAAFRMGRGIDSEQARGEFLSQF</sequence>
<keyword evidence="1" id="KW-0808">Transferase</keyword>
<dbReference type="Proteomes" id="UP000827976">
    <property type="component" value="Chromosome 4"/>
</dbReference>
<dbReference type="EMBL" id="CM037014">
    <property type="protein sequence ID" value="KAH7686986.1"/>
    <property type="molecule type" value="Genomic_DNA"/>
</dbReference>
<proteinExistence type="predicted"/>
<organism evidence="1 2">
    <name type="scientific">Dioscorea alata</name>
    <name type="common">Purple yam</name>
    <dbReference type="NCBI Taxonomy" id="55571"/>
    <lineage>
        <taxon>Eukaryota</taxon>
        <taxon>Viridiplantae</taxon>
        <taxon>Streptophyta</taxon>
        <taxon>Embryophyta</taxon>
        <taxon>Tracheophyta</taxon>
        <taxon>Spermatophyta</taxon>
        <taxon>Magnoliopsida</taxon>
        <taxon>Liliopsida</taxon>
        <taxon>Dioscoreales</taxon>
        <taxon>Dioscoreaceae</taxon>
        <taxon>Dioscorea</taxon>
    </lineage>
</organism>
<dbReference type="EC" id="2.7.4.14" evidence="1"/>
<keyword evidence="2" id="KW-1185">Reference proteome</keyword>
<evidence type="ECO:0000313" key="2">
    <source>
        <dbReference type="Proteomes" id="UP000827976"/>
    </source>
</evidence>